<feature type="transmembrane region" description="Helical" evidence="8">
    <location>
        <begin position="126"/>
        <end position="150"/>
    </location>
</feature>
<dbReference type="OrthoDB" id="5472127at2"/>
<gene>
    <name evidence="9" type="ORF">BN11_3050007</name>
</gene>
<evidence type="ECO:0000256" key="1">
    <source>
        <dbReference type="ARBA" id="ARBA00004651"/>
    </source>
</evidence>
<organism evidence="9 10">
    <name type="scientific">Nostocoides australiense Ben110</name>
    <dbReference type="NCBI Taxonomy" id="1193182"/>
    <lineage>
        <taxon>Bacteria</taxon>
        <taxon>Bacillati</taxon>
        <taxon>Actinomycetota</taxon>
        <taxon>Actinomycetes</taxon>
        <taxon>Micrococcales</taxon>
        <taxon>Intrasporangiaceae</taxon>
        <taxon>Nostocoides</taxon>
    </lineage>
</organism>
<dbReference type="PANTHER" id="PTHR30269:SF37">
    <property type="entry name" value="MEMBRANE TRANSPORTER PROTEIN"/>
    <property type="match status" value="1"/>
</dbReference>
<dbReference type="InterPro" id="IPR052017">
    <property type="entry name" value="TSUP"/>
</dbReference>
<dbReference type="AlphaFoldDB" id="W6JWZ5"/>
<keyword evidence="4 8" id="KW-1003">Cell membrane</keyword>
<evidence type="ECO:0000256" key="3">
    <source>
        <dbReference type="ARBA" id="ARBA00022448"/>
    </source>
</evidence>
<keyword evidence="10" id="KW-1185">Reference proteome</keyword>
<evidence type="ECO:0000256" key="8">
    <source>
        <dbReference type="RuleBase" id="RU363041"/>
    </source>
</evidence>
<comment type="subcellular location">
    <subcellularLocation>
        <location evidence="1 8">Cell membrane</location>
        <topology evidence="1 8">Multi-pass membrane protein</topology>
    </subcellularLocation>
</comment>
<feature type="transmembrane region" description="Helical" evidence="8">
    <location>
        <begin position="191"/>
        <end position="208"/>
    </location>
</feature>
<evidence type="ECO:0000256" key="7">
    <source>
        <dbReference type="ARBA" id="ARBA00023136"/>
    </source>
</evidence>
<accession>W6JWZ5</accession>
<dbReference type="InterPro" id="IPR002781">
    <property type="entry name" value="TM_pro_TauE-like"/>
</dbReference>
<feature type="transmembrane region" description="Helical" evidence="8">
    <location>
        <begin position="34"/>
        <end position="57"/>
    </location>
</feature>
<dbReference type="RefSeq" id="WP_048699266.1">
    <property type="nucleotide sequence ID" value="NZ_HG764815.1"/>
</dbReference>
<keyword evidence="6 8" id="KW-1133">Transmembrane helix</keyword>
<evidence type="ECO:0000256" key="2">
    <source>
        <dbReference type="ARBA" id="ARBA00009142"/>
    </source>
</evidence>
<comment type="similarity">
    <text evidence="2 8">Belongs to the 4-toluene sulfonate uptake permease (TSUP) (TC 2.A.102) family.</text>
</comment>
<dbReference type="STRING" id="1193182.BN11_3050007"/>
<sequence length="239" mass="24459">MTWTVLLLLGLAIAAGAFIQSAIGFGINVVAGPIVLLAAPDLMPGALVLGGFILPLIQIAREGLDVAWRPLGWSILARALTTPIGVWLVLVLSPSQIGIVLGAVILLTVALSIWSLDIRATVPNALVAGALSGISGASAAVGGPFTAILFQHEPPARMRSTLAVSFLLGSALSTIGLAQAGALGWSDLRAALVWAPFMVVGYAASGRLRRRLAESGMRTAVLAFCVIAACVIVIRALAA</sequence>
<feature type="transmembrane region" description="Helical" evidence="8">
    <location>
        <begin position="84"/>
        <end position="114"/>
    </location>
</feature>
<evidence type="ECO:0000256" key="5">
    <source>
        <dbReference type="ARBA" id="ARBA00022692"/>
    </source>
</evidence>
<dbReference type="Pfam" id="PF01925">
    <property type="entry name" value="TauE"/>
    <property type="match status" value="1"/>
</dbReference>
<dbReference type="Proteomes" id="UP000035763">
    <property type="component" value="Unassembled WGS sequence"/>
</dbReference>
<dbReference type="EMBL" id="CAJA01000230">
    <property type="protein sequence ID" value="CCH73632.1"/>
    <property type="molecule type" value="Genomic_DNA"/>
</dbReference>
<keyword evidence="5 8" id="KW-0812">Transmembrane</keyword>
<evidence type="ECO:0000313" key="10">
    <source>
        <dbReference type="Proteomes" id="UP000035763"/>
    </source>
</evidence>
<evidence type="ECO:0000256" key="4">
    <source>
        <dbReference type="ARBA" id="ARBA00022475"/>
    </source>
</evidence>
<dbReference type="PANTHER" id="PTHR30269">
    <property type="entry name" value="TRANSMEMBRANE PROTEIN YFCA"/>
    <property type="match status" value="1"/>
</dbReference>
<proteinExistence type="inferred from homology"/>
<keyword evidence="7 8" id="KW-0472">Membrane</keyword>
<dbReference type="GO" id="GO:0005886">
    <property type="term" value="C:plasma membrane"/>
    <property type="evidence" value="ECO:0007669"/>
    <property type="project" value="UniProtKB-SubCell"/>
</dbReference>
<reference evidence="9 10" key="1">
    <citation type="journal article" date="2013" name="ISME J.">
        <title>A metabolic model for members of the genus Tetrasphaera involved in enhanced biological phosphorus removal.</title>
        <authorList>
            <person name="Kristiansen R."/>
            <person name="Nguyen H.T.T."/>
            <person name="Saunders A.M."/>
            <person name="Nielsen J.L."/>
            <person name="Wimmer R."/>
            <person name="Le V.Q."/>
            <person name="McIlroy S.J."/>
            <person name="Petrovski S."/>
            <person name="Seviour R.J."/>
            <person name="Calteau A."/>
            <person name="Nielsen K.L."/>
            <person name="Nielsen P.H."/>
        </authorList>
    </citation>
    <scope>NUCLEOTIDE SEQUENCE [LARGE SCALE GENOMIC DNA]</scope>
    <source>
        <strain evidence="9 10">Ben110</strain>
    </source>
</reference>
<evidence type="ECO:0000256" key="6">
    <source>
        <dbReference type="ARBA" id="ARBA00022989"/>
    </source>
</evidence>
<keyword evidence="3" id="KW-0813">Transport</keyword>
<feature type="transmembrane region" description="Helical" evidence="8">
    <location>
        <begin position="162"/>
        <end position="185"/>
    </location>
</feature>
<name>W6JWZ5_9MICO</name>
<protein>
    <recommendedName>
        <fullName evidence="8">Probable membrane transporter protein</fullName>
    </recommendedName>
</protein>
<comment type="caution">
    <text evidence="9">The sequence shown here is derived from an EMBL/GenBank/DDBJ whole genome shotgun (WGS) entry which is preliminary data.</text>
</comment>
<evidence type="ECO:0000313" key="9">
    <source>
        <dbReference type="EMBL" id="CCH73632.1"/>
    </source>
</evidence>
<feature type="transmembrane region" description="Helical" evidence="8">
    <location>
        <begin position="220"/>
        <end position="238"/>
    </location>
</feature>